<reference evidence="16" key="1">
    <citation type="journal article" date="2014" name="BMC Genomics">
        <title>Genome characteristics reveal the impact of lichenization on lichen-forming fungus Endocarpon pusillum Hedwig (Verrucariales, Ascomycota).</title>
        <authorList>
            <person name="Wang Y.-Y."/>
            <person name="Liu B."/>
            <person name="Zhang X.-Y."/>
            <person name="Zhou Q.-M."/>
            <person name="Zhang T."/>
            <person name="Li H."/>
            <person name="Yu Y.-F."/>
            <person name="Zhang X.-L."/>
            <person name="Hao X.-Y."/>
            <person name="Wang M."/>
            <person name="Wang L."/>
            <person name="Wei J.-C."/>
        </authorList>
    </citation>
    <scope>NUCLEOTIDE SEQUENCE [LARGE SCALE GENOMIC DNA]</scope>
    <source>
        <strain evidence="16">Z07020 / HMAS-L-300199</strain>
    </source>
</reference>
<evidence type="ECO:0000256" key="2">
    <source>
        <dbReference type="ARBA" id="ARBA00006415"/>
    </source>
</evidence>
<dbReference type="OMA" id="WQQEGFN"/>
<dbReference type="OrthoDB" id="10257567at2759"/>
<name>U1G5I7_ENDPU</name>
<feature type="region of interest" description="Disordered" evidence="11">
    <location>
        <begin position="732"/>
        <end position="752"/>
    </location>
</feature>
<evidence type="ECO:0000259" key="14">
    <source>
        <dbReference type="Pfam" id="PF25398"/>
    </source>
</evidence>
<dbReference type="InterPro" id="IPR057476">
    <property type="entry name" value="Cux_N"/>
</dbReference>
<gene>
    <name evidence="15" type="ORF">EPUS_02884</name>
</gene>
<comment type="similarity">
    <text evidence="2">Belongs to the CASP family.</text>
</comment>
<evidence type="ECO:0000256" key="9">
    <source>
        <dbReference type="ARBA" id="ARBA00023136"/>
    </source>
</evidence>
<sequence length="752" mass="84092">MDMMVAEEARVPGDIDNDHKTAVPYGDAGPEAIPGPDDKFQRAIAAWRGIDLSTLVSKLDSTASEVVAHQRDSLTQRKDLAQKTKDFRKLDDAGKLAEYKGLLKAYQTFIDLLTNQGKTSSSAFLQLYSSLSEAPDPFPLLEACVESLVVSEDTLPKITEERDTLRRRLDRITSQLEDTERRLNEERTSRSQLEQDQHRQYNELEISWSKVLQEKQDNWDAKEKALQDKLENQDRLLKELKANYEVSQRLGQNAGSDSESVWQGDAAATELEMAHADLEKTTARLADIEARNEQLRMELAQAVSQSQSGRSSTIQDDPTFQTLQSENSALLRRLDAARLDKDAEKHQWENKLVQIERQKRQMGNEIEELKLKIERWADYDELKRELDMIKSIEFSTGDDDDPDTTSFLANGTAQKGSKESLEQLLMARNKKLSSEMTMLRVSHQDLQKQLHNLQEDLSRTNADLEKSQQLTVSLENDLLKVQEESSNDFPSSGMSVAGTLRYPQSTRRGRASPTSSIISGFDTGSRTPSSTLEALRAGEPVGGGSGILPMVQAQRDRFKQKNSQLEEELSKTYATVTSLRQEVASLQKDNLSLYEKTRYVSTYNRGLPTTTSSSSAYSQEPSHATIQVSTNASSGSFDRYKTQYEANISPFAAFRGRESARAYKRMSIPERIIFSITRMVLANRISRNLFAGYCIALHILMFLMLYQSGSVQVDKHAAGLGNGAAAVAAAGGAGFGKDSSPQEWQPDDFQGS</sequence>
<dbReference type="HOGENOM" id="CLU_016758_0_0_1"/>
<evidence type="ECO:0000256" key="8">
    <source>
        <dbReference type="ARBA" id="ARBA00023054"/>
    </source>
</evidence>
<dbReference type="GO" id="GO:0000139">
    <property type="term" value="C:Golgi membrane"/>
    <property type="evidence" value="ECO:0007669"/>
    <property type="project" value="UniProtKB-SubCell"/>
</dbReference>
<dbReference type="GeneID" id="19237933"/>
<feature type="coiled-coil region" evidence="10">
    <location>
        <begin position="223"/>
        <end position="372"/>
    </location>
</feature>
<organism evidence="15 16">
    <name type="scientific">Endocarpon pusillum (strain Z07020 / HMAS-L-300199)</name>
    <name type="common">Lichen-forming fungus</name>
    <dbReference type="NCBI Taxonomy" id="1263415"/>
    <lineage>
        <taxon>Eukaryota</taxon>
        <taxon>Fungi</taxon>
        <taxon>Dikarya</taxon>
        <taxon>Ascomycota</taxon>
        <taxon>Pezizomycotina</taxon>
        <taxon>Eurotiomycetes</taxon>
        <taxon>Chaetothyriomycetidae</taxon>
        <taxon>Verrucariales</taxon>
        <taxon>Verrucariaceae</taxon>
        <taxon>Endocarpon</taxon>
    </lineage>
</organism>
<evidence type="ECO:0000256" key="6">
    <source>
        <dbReference type="ARBA" id="ARBA00022989"/>
    </source>
</evidence>
<dbReference type="PANTHER" id="PTHR14043:SF2">
    <property type="entry name" value="HOMEOBOX PROTEIN CUT"/>
    <property type="match status" value="1"/>
</dbReference>
<evidence type="ECO:0000256" key="4">
    <source>
        <dbReference type="ARBA" id="ARBA00022448"/>
    </source>
</evidence>
<feature type="coiled-coil region" evidence="10">
    <location>
        <begin position="436"/>
        <end position="484"/>
    </location>
</feature>
<protein>
    <recommendedName>
        <fullName evidence="3">Protein CASP</fullName>
    </recommendedName>
</protein>
<keyword evidence="8 10" id="KW-0175">Coiled coil</keyword>
<feature type="region of interest" description="Disordered" evidence="11">
    <location>
        <begin position="503"/>
        <end position="530"/>
    </location>
</feature>
<dbReference type="EMBL" id="KE721082">
    <property type="protein sequence ID" value="ERF72602.1"/>
    <property type="molecule type" value="Genomic_DNA"/>
</dbReference>
<dbReference type="Pfam" id="PF25398">
    <property type="entry name" value="CUX1_N"/>
    <property type="match status" value="1"/>
</dbReference>
<feature type="domain" description="CASP C-terminal" evidence="13">
    <location>
        <begin position="452"/>
        <end position="710"/>
    </location>
</feature>
<dbReference type="Pfam" id="PF08172">
    <property type="entry name" value="CASP_C"/>
    <property type="match status" value="1"/>
</dbReference>
<feature type="compositionally biased region" description="Basic and acidic residues" evidence="11">
    <location>
        <begin position="7"/>
        <end position="21"/>
    </location>
</feature>
<feature type="coiled-coil region" evidence="10">
    <location>
        <begin position="155"/>
        <end position="196"/>
    </location>
</feature>
<dbReference type="GO" id="GO:0006891">
    <property type="term" value="P:intra-Golgi vesicle-mediated transport"/>
    <property type="evidence" value="ECO:0007669"/>
    <property type="project" value="InterPro"/>
</dbReference>
<keyword evidence="5 12" id="KW-0812">Transmembrane</keyword>
<feature type="coiled-coil region" evidence="10">
    <location>
        <begin position="548"/>
        <end position="582"/>
    </location>
</feature>
<accession>U1G5I7</accession>
<comment type="subcellular location">
    <subcellularLocation>
        <location evidence="1">Golgi apparatus membrane</location>
        <topology evidence="1">Single-pass type IV membrane protein</topology>
    </subcellularLocation>
</comment>
<keyword evidence="4" id="KW-0813">Transport</keyword>
<keyword evidence="6 12" id="KW-1133">Transmembrane helix</keyword>
<dbReference type="Proteomes" id="UP000019373">
    <property type="component" value="Unassembled WGS sequence"/>
</dbReference>
<feature type="domain" description="Cux N-terminal" evidence="14">
    <location>
        <begin position="38"/>
        <end position="148"/>
    </location>
</feature>
<evidence type="ECO:0000256" key="12">
    <source>
        <dbReference type="SAM" id="Phobius"/>
    </source>
</evidence>
<evidence type="ECO:0000256" key="10">
    <source>
        <dbReference type="SAM" id="Coils"/>
    </source>
</evidence>
<evidence type="ECO:0000259" key="13">
    <source>
        <dbReference type="Pfam" id="PF08172"/>
    </source>
</evidence>
<keyword evidence="9 12" id="KW-0472">Membrane</keyword>
<feature type="region of interest" description="Disordered" evidence="11">
    <location>
        <begin position="1"/>
        <end position="23"/>
    </location>
</feature>
<dbReference type="RefSeq" id="XP_007801834.1">
    <property type="nucleotide sequence ID" value="XM_007803643.1"/>
</dbReference>
<evidence type="ECO:0000256" key="5">
    <source>
        <dbReference type="ARBA" id="ARBA00022692"/>
    </source>
</evidence>
<proteinExistence type="inferred from homology"/>
<feature type="transmembrane region" description="Helical" evidence="12">
    <location>
        <begin position="689"/>
        <end position="706"/>
    </location>
</feature>
<dbReference type="InterPro" id="IPR012955">
    <property type="entry name" value="CASP_C"/>
</dbReference>
<dbReference type="PANTHER" id="PTHR14043">
    <property type="entry name" value="CCAAT DISPLACEMENT PROTEIN-RELATED"/>
    <property type="match status" value="1"/>
</dbReference>
<evidence type="ECO:0000256" key="11">
    <source>
        <dbReference type="SAM" id="MobiDB-lite"/>
    </source>
</evidence>
<keyword evidence="16" id="KW-1185">Reference proteome</keyword>
<evidence type="ECO:0000256" key="3">
    <source>
        <dbReference type="ARBA" id="ARBA00018691"/>
    </source>
</evidence>
<keyword evidence="7" id="KW-0333">Golgi apparatus</keyword>
<evidence type="ECO:0000256" key="7">
    <source>
        <dbReference type="ARBA" id="ARBA00023034"/>
    </source>
</evidence>
<dbReference type="AlphaFoldDB" id="U1G5I7"/>
<evidence type="ECO:0000313" key="15">
    <source>
        <dbReference type="EMBL" id="ERF72602.1"/>
    </source>
</evidence>
<evidence type="ECO:0000256" key="1">
    <source>
        <dbReference type="ARBA" id="ARBA00004409"/>
    </source>
</evidence>
<evidence type="ECO:0000313" key="16">
    <source>
        <dbReference type="Proteomes" id="UP000019373"/>
    </source>
</evidence>
<dbReference type="eggNOG" id="KOG0963">
    <property type="taxonomic scope" value="Eukaryota"/>
</dbReference>